<evidence type="ECO:0000313" key="12">
    <source>
        <dbReference type="EMBL" id="PPQ82643.1"/>
    </source>
</evidence>
<dbReference type="InterPro" id="IPR023175">
    <property type="entry name" value="Vta1/CALS_N_sf"/>
</dbReference>
<keyword evidence="5" id="KW-0963">Cytoplasm</keyword>
<feature type="compositionally biased region" description="Basic and acidic residues" evidence="9">
    <location>
        <begin position="309"/>
        <end position="318"/>
    </location>
</feature>
<feature type="domain" description="Vta1/callose synthase N-terminal" evidence="10">
    <location>
        <begin position="18"/>
        <end position="161"/>
    </location>
</feature>
<keyword evidence="4" id="KW-0813">Transport</keyword>
<dbReference type="GO" id="GO:0015031">
    <property type="term" value="P:protein transport"/>
    <property type="evidence" value="ECO:0007669"/>
    <property type="project" value="UniProtKB-KW"/>
</dbReference>
<sequence>MSSSTLGLPPVPADLKPITPYLQRADELKSQDPIVSYWCAYYAAQVGISLKARSTPARDLLFALLNALEQMKTAIGTNDAIDIESVSSAYLENFALKVFANADNEDRGGRATRSTAKKFLAAANFLEVLKTFPKSDVSESNEDKIRYAKWKAADIAKAFREGRKPVPGPPGWAEEQEELRALQQQEQNAYISSPPKSYPEFSSHHSSSPLNTTGISPPRPSQTSSSSPPKHSQTSHPPRKSGSFGNTERSNIVWSKGIDGSPETWSTTSTPGIEASSDVYTIGTPTPSTANYDRDSIPPSTSGISQAKHHWDATEGSRTKKRSGSGSSSNTLSSNGTKGNRAWTSEELGVKHTPSSTPPKTAFKSGSPDSDKKVHFSPSTIGSPSHAKSGSPKEYLGPSSIYAPASPTALAPVDIYQSHSTTHPSVQSPPSLQPSSSPPRPYIYTPPPPPPPPTQISPTRVTGKSSYPNGPPPAFELTPGLIAKAQKHCRFAISALDYEDAEQARKELRAALALLGG</sequence>
<dbReference type="STRING" id="93625.A0A409WVU3"/>
<gene>
    <name evidence="12" type="ORF">CVT25_007572</name>
</gene>
<keyword evidence="6" id="KW-0967">Endosome</keyword>
<feature type="domain" description="Vta1 C-terminal" evidence="11">
    <location>
        <begin position="481"/>
        <end position="516"/>
    </location>
</feature>
<dbReference type="EMBL" id="NHYD01003113">
    <property type="protein sequence ID" value="PPQ82643.1"/>
    <property type="molecule type" value="Genomic_DNA"/>
</dbReference>
<comment type="similarity">
    <text evidence="3">Belongs to the VTA1 family.</text>
</comment>
<evidence type="ECO:0000259" key="11">
    <source>
        <dbReference type="Pfam" id="PF18097"/>
    </source>
</evidence>
<evidence type="ECO:0000256" key="1">
    <source>
        <dbReference type="ARBA" id="ARBA00004481"/>
    </source>
</evidence>
<evidence type="ECO:0000256" key="8">
    <source>
        <dbReference type="ARBA" id="ARBA00023136"/>
    </source>
</evidence>
<dbReference type="InParanoid" id="A0A409WVU3"/>
<dbReference type="InterPro" id="IPR041212">
    <property type="entry name" value="Vta1_C"/>
</dbReference>
<dbReference type="InterPro" id="IPR044538">
    <property type="entry name" value="Vta1-like"/>
</dbReference>
<evidence type="ECO:0000259" key="10">
    <source>
        <dbReference type="Pfam" id="PF04652"/>
    </source>
</evidence>
<dbReference type="Pfam" id="PF18097">
    <property type="entry name" value="Vta1_C"/>
    <property type="match status" value="1"/>
</dbReference>
<dbReference type="OrthoDB" id="391137at2759"/>
<feature type="compositionally biased region" description="Low complexity" evidence="9">
    <location>
        <begin position="221"/>
        <end position="236"/>
    </location>
</feature>
<comment type="subcellular location">
    <subcellularLocation>
        <location evidence="2">Cytoplasm</location>
    </subcellularLocation>
    <subcellularLocation>
        <location evidence="1">Endosome membrane</location>
        <topology evidence="1">Peripheral membrane protein</topology>
    </subcellularLocation>
</comment>
<dbReference type="GO" id="GO:0032511">
    <property type="term" value="P:late endosome to vacuole transport via multivesicular body sorting pathway"/>
    <property type="evidence" value="ECO:0007669"/>
    <property type="project" value="InterPro"/>
</dbReference>
<dbReference type="Gene3D" id="1.25.40.270">
    <property type="entry name" value="Vacuolar protein sorting-associated protein vta1"/>
    <property type="match status" value="1"/>
</dbReference>
<dbReference type="AlphaFoldDB" id="A0A409WVU3"/>
<comment type="caution">
    <text evidence="12">The sequence shown here is derived from an EMBL/GenBank/DDBJ whole genome shotgun (WGS) entry which is preliminary data.</text>
</comment>
<keyword evidence="7" id="KW-0653">Protein transport</keyword>
<feature type="compositionally biased region" description="Low complexity" evidence="9">
    <location>
        <begin position="424"/>
        <end position="435"/>
    </location>
</feature>
<protein>
    <recommendedName>
        <fullName evidence="14">Vta1/callose synthase N-terminal domain-containing protein</fullName>
    </recommendedName>
</protein>
<accession>A0A409WVU3</accession>
<reference evidence="12 13" key="1">
    <citation type="journal article" date="2018" name="Evol. Lett.">
        <title>Horizontal gene cluster transfer increased hallucinogenic mushroom diversity.</title>
        <authorList>
            <person name="Reynolds H.T."/>
            <person name="Vijayakumar V."/>
            <person name="Gluck-Thaler E."/>
            <person name="Korotkin H.B."/>
            <person name="Matheny P.B."/>
            <person name="Slot J.C."/>
        </authorList>
    </citation>
    <scope>NUCLEOTIDE SEQUENCE [LARGE SCALE GENOMIC DNA]</scope>
    <source>
        <strain evidence="12 13">2631</strain>
    </source>
</reference>
<proteinExistence type="inferred from homology"/>
<dbReference type="GO" id="GO:0005771">
    <property type="term" value="C:multivesicular body"/>
    <property type="evidence" value="ECO:0007669"/>
    <property type="project" value="TreeGrafter"/>
</dbReference>
<feature type="compositionally biased region" description="Polar residues" evidence="9">
    <location>
        <begin position="243"/>
        <end position="253"/>
    </location>
</feature>
<dbReference type="Proteomes" id="UP000283269">
    <property type="component" value="Unassembled WGS sequence"/>
</dbReference>
<evidence type="ECO:0000313" key="13">
    <source>
        <dbReference type="Proteomes" id="UP000283269"/>
    </source>
</evidence>
<name>A0A409WVU3_PSICY</name>
<evidence type="ECO:0000256" key="7">
    <source>
        <dbReference type="ARBA" id="ARBA00022927"/>
    </source>
</evidence>
<evidence type="ECO:0000256" key="2">
    <source>
        <dbReference type="ARBA" id="ARBA00004496"/>
    </source>
</evidence>
<dbReference type="FunCoup" id="A0A409WVU3">
    <property type="interactions" value="339"/>
</dbReference>
<dbReference type="Pfam" id="PF04652">
    <property type="entry name" value="Vta1"/>
    <property type="match status" value="1"/>
</dbReference>
<organism evidence="12 13">
    <name type="scientific">Psilocybe cyanescens</name>
    <dbReference type="NCBI Taxonomy" id="93625"/>
    <lineage>
        <taxon>Eukaryota</taxon>
        <taxon>Fungi</taxon>
        <taxon>Dikarya</taxon>
        <taxon>Basidiomycota</taxon>
        <taxon>Agaricomycotina</taxon>
        <taxon>Agaricomycetes</taxon>
        <taxon>Agaricomycetidae</taxon>
        <taxon>Agaricales</taxon>
        <taxon>Agaricineae</taxon>
        <taxon>Strophariaceae</taxon>
        <taxon>Psilocybe</taxon>
    </lineage>
</organism>
<dbReference type="GO" id="GO:0010008">
    <property type="term" value="C:endosome membrane"/>
    <property type="evidence" value="ECO:0007669"/>
    <property type="project" value="UniProtKB-SubCell"/>
</dbReference>
<feature type="region of interest" description="Disordered" evidence="9">
    <location>
        <begin position="160"/>
        <end position="475"/>
    </location>
</feature>
<feature type="compositionally biased region" description="Pro residues" evidence="9">
    <location>
        <begin position="436"/>
        <end position="455"/>
    </location>
</feature>
<evidence type="ECO:0000256" key="5">
    <source>
        <dbReference type="ARBA" id="ARBA00022490"/>
    </source>
</evidence>
<evidence type="ECO:0000256" key="9">
    <source>
        <dbReference type="SAM" id="MobiDB-lite"/>
    </source>
</evidence>
<dbReference type="InterPro" id="IPR039431">
    <property type="entry name" value="Vta1/CALS_N"/>
</dbReference>
<feature type="compositionally biased region" description="Low complexity" evidence="9">
    <location>
        <begin position="324"/>
        <end position="340"/>
    </location>
</feature>
<dbReference type="PANTHER" id="PTHR46009">
    <property type="entry name" value="VACUOLAR PROTEIN SORTING-ASSOCIATED PROTEIN VTA1 HOMOLOG"/>
    <property type="match status" value="1"/>
</dbReference>
<keyword evidence="13" id="KW-1185">Reference proteome</keyword>
<evidence type="ECO:0008006" key="14">
    <source>
        <dbReference type="Google" id="ProtNLM"/>
    </source>
</evidence>
<evidence type="ECO:0000256" key="4">
    <source>
        <dbReference type="ARBA" id="ARBA00022448"/>
    </source>
</evidence>
<evidence type="ECO:0000256" key="6">
    <source>
        <dbReference type="ARBA" id="ARBA00022753"/>
    </source>
</evidence>
<feature type="compositionally biased region" description="Polar residues" evidence="9">
    <location>
        <begin position="377"/>
        <end position="388"/>
    </location>
</feature>
<evidence type="ECO:0000256" key="3">
    <source>
        <dbReference type="ARBA" id="ARBA00007895"/>
    </source>
</evidence>
<dbReference type="Gene3D" id="1.20.5.420">
    <property type="entry name" value="Immunoglobulin FC, subunit C"/>
    <property type="match status" value="1"/>
</dbReference>
<keyword evidence="8" id="KW-0472">Membrane</keyword>
<dbReference type="PANTHER" id="PTHR46009:SF1">
    <property type="entry name" value="VACUOLAR PROTEIN SORTING-ASSOCIATED PROTEIN VTA1 HOMOLOG"/>
    <property type="match status" value="1"/>
</dbReference>